<keyword evidence="5" id="KW-0472">Membrane</keyword>
<dbReference type="PANTHER" id="PTHR16932:SF18">
    <property type="entry name" value="INTERFERON, ALPHA-INDUCIBLE PROTEIN 27-LIKE 2"/>
    <property type="match status" value="1"/>
</dbReference>
<keyword evidence="3" id="KW-0812">Transmembrane</keyword>
<name>A0A4Q2DS10_9AGAR</name>
<dbReference type="Proteomes" id="UP000290288">
    <property type="component" value="Unassembled WGS sequence"/>
</dbReference>
<dbReference type="AlphaFoldDB" id="A0A4Q2DS10"/>
<proteinExistence type="inferred from homology"/>
<accession>A0A4Q2DS10</accession>
<gene>
    <name evidence="6" type="ORF">EST38_g3840</name>
</gene>
<dbReference type="Gene3D" id="6.10.110.10">
    <property type="match status" value="1"/>
</dbReference>
<organism evidence="6 7">
    <name type="scientific">Candolleomyces aberdarensis</name>
    <dbReference type="NCBI Taxonomy" id="2316362"/>
    <lineage>
        <taxon>Eukaryota</taxon>
        <taxon>Fungi</taxon>
        <taxon>Dikarya</taxon>
        <taxon>Basidiomycota</taxon>
        <taxon>Agaricomycotina</taxon>
        <taxon>Agaricomycetes</taxon>
        <taxon>Agaricomycetidae</taxon>
        <taxon>Agaricales</taxon>
        <taxon>Agaricineae</taxon>
        <taxon>Psathyrellaceae</taxon>
        <taxon>Candolleomyces</taxon>
    </lineage>
</organism>
<evidence type="ECO:0000256" key="3">
    <source>
        <dbReference type="ARBA" id="ARBA00022692"/>
    </source>
</evidence>
<keyword evidence="4" id="KW-1133">Transmembrane helix</keyword>
<comment type="caution">
    <text evidence="6">The sequence shown here is derived from an EMBL/GenBank/DDBJ whole genome shotgun (WGS) entry which is preliminary data.</text>
</comment>
<dbReference type="OrthoDB" id="440424at2759"/>
<protein>
    <submittedName>
        <fullName evidence="6">Uncharacterized protein</fullName>
    </submittedName>
</protein>
<evidence type="ECO:0000313" key="6">
    <source>
        <dbReference type="EMBL" id="RXW22002.1"/>
    </source>
</evidence>
<evidence type="ECO:0000256" key="2">
    <source>
        <dbReference type="ARBA" id="ARBA00007262"/>
    </source>
</evidence>
<keyword evidence="7" id="KW-1185">Reference proteome</keyword>
<evidence type="ECO:0000256" key="1">
    <source>
        <dbReference type="ARBA" id="ARBA00004141"/>
    </source>
</evidence>
<sequence>MADSALKDIAEQYNDIADKVQHFQEAVVRRLPEGFNKIVEHATELKQQLSESNIDLAVVHDYMTQEAANVVENLQKEFDKPLPDEMDERARYRNEMISKGLDGLETAFVDVCVKSDRMSEEDARRIFDPVKKGIEDGLLVAGNIVDKHPKVFETIIITAVCLVIPESFILRPILSAFGFGPTGPIKGSLAAWMQSRFWGGAVAKGSWFAYFQRAGMLKGILGKLKAILAGILAL</sequence>
<comment type="subcellular location">
    <subcellularLocation>
        <location evidence="1">Membrane</location>
        <topology evidence="1">Multi-pass membrane protein</topology>
    </subcellularLocation>
</comment>
<evidence type="ECO:0000313" key="7">
    <source>
        <dbReference type="Proteomes" id="UP000290288"/>
    </source>
</evidence>
<reference evidence="6 7" key="1">
    <citation type="submission" date="2019-01" db="EMBL/GenBank/DDBJ databases">
        <title>Draft genome sequence of Psathyrella aberdarensis IHI B618.</title>
        <authorList>
            <person name="Buettner E."/>
            <person name="Kellner H."/>
        </authorList>
    </citation>
    <scope>NUCLEOTIDE SEQUENCE [LARGE SCALE GENOMIC DNA]</scope>
    <source>
        <strain evidence="6 7">IHI B618</strain>
    </source>
</reference>
<dbReference type="EMBL" id="SDEE01000087">
    <property type="protein sequence ID" value="RXW22002.1"/>
    <property type="molecule type" value="Genomic_DNA"/>
</dbReference>
<dbReference type="InterPro" id="IPR038213">
    <property type="entry name" value="IFI6/IFI27-like_sf"/>
</dbReference>
<dbReference type="PANTHER" id="PTHR16932">
    <property type="entry name" value="INTERFERON ALPHA-INDUCIBLE PROTEIN 27"/>
    <property type="match status" value="1"/>
</dbReference>
<dbReference type="GO" id="GO:0016020">
    <property type="term" value="C:membrane"/>
    <property type="evidence" value="ECO:0007669"/>
    <property type="project" value="UniProtKB-SubCell"/>
</dbReference>
<evidence type="ECO:0000256" key="5">
    <source>
        <dbReference type="ARBA" id="ARBA00023136"/>
    </source>
</evidence>
<dbReference type="InterPro" id="IPR009311">
    <property type="entry name" value="IFI6/IFI27-like"/>
</dbReference>
<dbReference type="Pfam" id="PF06140">
    <property type="entry name" value="Ifi-6-16"/>
    <property type="match status" value="1"/>
</dbReference>
<comment type="similarity">
    <text evidence="2">Belongs to the IFI6/IFI27 family.</text>
</comment>
<evidence type="ECO:0000256" key="4">
    <source>
        <dbReference type="ARBA" id="ARBA00022989"/>
    </source>
</evidence>